<protein>
    <submittedName>
        <fullName evidence="1">Uncharacterized protein</fullName>
    </submittedName>
</protein>
<proteinExistence type="predicted"/>
<name>A0A0E9TNN2_ANGAN</name>
<sequence length="39" mass="4279">MLRASTCRSGTPAIVITLQAVCGSEWNTNFQRSKTFLSC</sequence>
<dbReference type="AlphaFoldDB" id="A0A0E9TNN2"/>
<reference evidence="1" key="1">
    <citation type="submission" date="2014-11" db="EMBL/GenBank/DDBJ databases">
        <authorList>
            <person name="Amaro Gonzalez C."/>
        </authorList>
    </citation>
    <scope>NUCLEOTIDE SEQUENCE</scope>
</reference>
<accession>A0A0E9TNN2</accession>
<evidence type="ECO:0000313" key="1">
    <source>
        <dbReference type="EMBL" id="JAH55077.1"/>
    </source>
</evidence>
<organism evidence="1">
    <name type="scientific">Anguilla anguilla</name>
    <name type="common">European freshwater eel</name>
    <name type="synonym">Muraena anguilla</name>
    <dbReference type="NCBI Taxonomy" id="7936"/>
    <lineage>
        <taxon>Eukaryota</taxon>
        <taxon>Metazoa</taxon>
        <taxon>Chordata</taxon>
        <taxon>Craniata</taxon>
        <taxon>Vertebrata</taxon>
        <taxon>Euteleostomi</taxon>
        <taxon>Actinopterygii</taxon>
        <taxon>Neopterygii</taxon>
        <taxon>Teleostei</taxon>
        <taxon>Anguilliformes</taxon>
        <taxon>Anguillidae</taxon>
        <taxon>Anguilla</taxon>
    </lineage>
</organism>
<dbReference type="EMBL" id="GBXM01053500">
    <property type="protein sequence ID" value="JAH55077.1"/>
    <property type="molecule type" value="Transcribed_RNA"/>
</dbReference>
<reference evidence="1" key="2">
    <citation type="journal article" date="2015" name="Fish Shellfish Immunol.">
        <title>Early steps in the European eel (Anguilla anguilla)-Vibrio vulnificus interaction in the gills: Role of the RtxA13 toxin.</title>
        <authorList>
            <person name="Callol A."/>
            <person name="Pajuelo D."/>
            <person name="Ebbesson L."/>
            <person name="Teles M."/>
            <person name="MacKenzie S."/>
            <person name="Amaro C."/>
        </authorList>
    </citation>
    <scope>NUCLEOTIDE SEQUENCE</scope>
</reference>